<proteinExistence type="predicted"/>
<dbReference type="Proteomes" id="UP001596045">
    <property type="component" value="Unassembled WGS sequence"/>
</dbReference>
<keyword evidence="3" id="KW-1185">Reference proteome</keyword>
<gene>
    <name evidence="2" type="ORF">ACFPM8_12200</name>
</gene>
<evidence type="ECO:0000313" key="2">
    <source>
        <dbReference type="EMBL" id="MFC5474716.1"/>
    </source>
</evidence>
<sequence>MPHPFCSAEPRGNSGEQFAIASSLHRVGPSSSEFATYRLGASKNRSERPKVGPRSAAVRRYGEHRRPEIGPRSRFVEAPVHIFQSFYPEEDLLKTLNNKRLILLELNEINFEFALAYAERKTLVHLKRVIKDARRTSSEAHYEQLEPWIQWVSVHTGIAAAEHGIVRLGDMAGSGIPQFFEAVEAAGYTVGAISAMNADNRLQQPAYFIPDPWTVTSPDRSFWSRALSKAVSQAVNDNSNERLSGRSLLALLGGLIRFARPRNYSRYVNLALRSRGRPWRKALFLDLFLHDLHLRMFGKKRPDFSTLFLNGGAFIQHHYLFNARAAVKTDLRNPDWYVAADQDPFAEMLEVYDRILGDYLALDDVDLIVATGLTQKPYDRVKYYWRLRDHVAFLDHVGVKYRAVFPRMTRDFMIEFDSSEAAKHGAEQLAEIVCEADGNAIFGEIDNRGASLFVTLTHAAAIEDELIVKQGNKRFDLKPHVVFVAIKNGMHEGRGFVYYKGRVADYAARDGLHVKELYKVVVDYFGLNLPARAAPIREAEADTHV</sequence>
<organism evidence="2 3">
    <name type="scientific">Paraherbaspirillum soli</name>
    <dbReference type="NCBI Taxonomy" id="631222"/>
    <lineage>
        <taxon>Bacteria</taxon>
        <taxon>Pseudomonadati</taxon>
        <taxon>Pseudomonadota</taxon>
        <taxon>Betaproteobacteria</taxon>
        <taxon>Burkholderiales</taxon>
        <taxon>Oxalobacteraceae</taxon>
        <taxon>Paraherbaspirillum</taxon>
    </lineage>
</organism>
<dbReference type="InterPro" id="IPR017850">
    <property type="entry name" value="Alkaline_phosphatase_core_sf"/>
</dbReference>
<dbReference type="Gene3D" id="3.40.720.10">
    <property type="entry name" value="Alkaline Phosphatase, subunit A"/>
    <property type="match status" value="1"/>
</dbReference>
<evidence type="ECO:0000313" key="3">
    <source>
        <dbReference type="Proteomes" id="UP001596045"/>
    </source>
</evidence>
<name>A0ABW0MB86_9BURK</name>
<protein>
    <submittedName>
        <fullName evidence="2">Uncharacterized protein</fullName>
    </submittedName>
</protein>
<dbReference type="RefSeq" id="WP_378997826.1">
    <property type="nucleotide sequence ID" value="NZ_JBHSMT010000022.1"/>
</dbReference>
<comment type="caution">
    <text evidence="2">The sequence shown here is derived from an EMBL/GenBank/DDBJ whole genome shotgun (WGS) entry which is preliminary data.</text>
</comment>
<dbReference type="EMBL" id="JBHSMT010000022">
    <property type="protein sequence ID" value="MFC5474716.1"/>
    <property type="molecule type" value="Genomic_DNA"/>
</dbReference>
<reference evidence="3" key="1">
    <citation type="journal article" date="2019" name="Int. J. Syst. Evol. Microbiol.">
        <title>The Global Catalogue of Microorganisms (GCM) 10K type strain sequencing project: providing services to taxonomists for standard genome sequencing and annotation.</title>
        <authorList>
            <consortium name="The Broad Institute Genomics Platform"/>
            <consortium name="The Broad Institute Genome Sequencing Center for Infectious Disease"/>
            <person name="Wu L."/>
            <person name="Ma J."/>
        </authorList>
    </citation>
    <scope>NUCLEOTIDE SEQUENCE [LARGE SCALE GENOMIC DNA]</scope>
    <source>
        <strain evidence="3">JCM 17066</strain>
    </source>
</reference>
<evidence type="ECO:0000256" key="1">
    <source>
        <dbReference type="SAM" id="MobiDB-lite"/>
    </source>
</evidence>
<accession>A0ABW0MB86</accession>
<feature type="region of interest" description="Disordered" evidence="1">
    <location>
        <begin position="38"/>
        <end position="63"/>
    </location>
</feature>
<dbReference type="SUPFAM" id="SSF53649">
    <property type="entry name" value="Alkaline phosphatase-like"/>
    <property type="match status" value="1"/>
</dbReference>